<evidence type="ECO:0000313" key="3">
    <source>
        <dbReference type="Proteomes" id="UP000287188"/>
    </source>
</evidence>
<dbReference type="AlphaFoldDB" id="A0A402ABM3"/>
<keyword evidence="3" id="KW-1185">Reference proteome</keyword>
<proteinExistence type="predicted"/>
<dbReference type="Pfam" id="PF11026">
    <property type="entry name" value="DUF2721"/>
    <property type="match status" value="1"/>
</dbReference>
<feature type="transmembrane region" description="Helical" evidence="1">
    <location>
        <begin position="130"/>
        <end position="151"/>
    </location>
</feature>
<evidence type="ECO:0000256" key="1">
    <source>
        <dbReference type="SAM" id="Phobius"/>
    </source>
</evidence>
<keyword evidence="1" id="KW-0812">Transmembrane</keyword>
<evidence type="ECO:0000313" key="2">
    <source>
        <dbReference type="EMBL" id="GCE16495.1"/>
    </source>
</evidence>
<feature type="transmembrane region" description="Helical" evidence="1">
    <location>
        <begin position="6"/>
        <end position="29"/>
    </location>
</feature>
<dbReference type="Proteomes" id="UP000287188">
    <property type="component" value="Unassembled WGS sequence"/>
</dbReference>
<dbReference type="OrthoDB" id="157220at2"/>
<keyword evidence="1" id="KW-1133">Transmembrane helix</keyword>
<organism evidence="2 3">
    <name type="scientific">Dictyobacter kobayashii</name>
    <dbReference type="NCBI Taxonomy" id="2014872"/>
    <lineage>
        <taxon>Bacteria</taxon>
        <taxon>Bacillati</taxon>
        <taxon>Chloroflexota</taxon>
        <taxon>Ktedonobacteria</taxon>
        <taxon>Ktedonobacterales</taxon>
        <taxon>Dictyobacteraceae</taxon>
        <taxon>Dictyobacter</taxon>
    </lineage>
</organism>
<protein>
    <recommendedName>
        <fullName evidence="4">DUF2721 domain-containing protein</fullName>
    </recommendedName>
</protein>
<name>A0A402ABM3_9CHLR</name>
<comment type="caution">
    <text evidence="2">The sequence shown here is derived from an EMBL/GenBank/DDBJ whole genome shotgun (WGS) entry which is preliminary data.</text>
</comment>
<dbReference type="InterPro" id="IPR021279">
    <property type="entry name" value="DUF2721"/>
</dbReference>
<reference evidence="3" key="1">
    <citation type="submission" date="2018-12" db="EMBL/GenBank/DDBJ databases">
        <title>Tengunoibacter tsumagoiensis gen. nov., sp. nov., Dictyobacter kobayashii sp. nov., D. alpinus sp. nov., and D. joshuensis sp. nov. and description of Dictyobacteraceae fam. nov. within the order Ktedonobacterales isolated from Tengu-no-mugimeshi.</title>
        <authorList>
            <person name="Wang C.M."/>
            <person name="Zheng Y."/>
            <person name="Sakai Y."/>
            <person name="Toyoda A."/>
            <person name="Minakuchi Y."/>
            <person name="Abe K."/>
            <person name="Yokota A."/>
            <person name="Yabe S."/>
        </authorList>
    </citation>
    <scope>NUCLEOTIDE SEQUENCE [LARGE SCALE GENOMIC DNA]</scope>
    <source>
        <strain evidence="3">Uno11</strain>
    </source>
</reference>
<sequence>MNNIQNVISLILAPVVMISSCTLFMNGLLQRYDSLSARLRAMHAEHMTLLRTIREENSANQCDPREINNLCNLNKERLNELETEMPHLLKRHRLQWNAILAAEISIGTLVFSMFEIGFHVITHMPWVEPAALFTLLVGALVFLTCIMITAVEFATSPKAVTFEIKNGLELSR</sequence>
<accession>A0A402ABM3</accession>
<dbReference type="EMBL" id="BIFS01000001">
    <property type="protein sequence ID" value="GCE16495.1"/>
    <property type="molecule type" value="Genomic_DNA"/>
</dbReference>
<gene>
    <name evidence="2" type="ORF">KDK_02950</name>
</gene>
<feature type="transmembrane region" description="Helical" evidence="1">
    <location>
        <begin position="98"/>
        <end position="118"/>
    </location>
</feature>
<keyword evidence="1" id="KW-0472">Membrane</keyword>
<dbReference type="RefSeq" id="WP_126548385.1">
    <property type="nucleotide sequence ID" value="NZ_BIFS01000001.1"/>
</dbReference>
<evidence type="ECO:0008006" key="4">
    <source>
        <dbReference type="Google" id="ProtNLM"/>
    </source>
</evidence>